<dbReference type="PANTHER" id="PTHR42643">
    <property type="entry name" value="IONOTROPIC RECEPTOR 20A-RELATED"/>
    <property type="match status" value="1"/>
</dbReference>
<dbReference type="GO" id="GO:0005886">
    <property type="term" value="C:plasma membrane"/>
    <property type="evidence" value="ECO:0007669"/>
    <property type="project" value="UniProtKB-SubCell"/>
</dbReference>
<keyword evidence="4" id="KW-1133">Transmembrane helix</keyword>
<keyword evidence="5" id="KW-0472">Membrane</keyword>
<dbReference type="VEuPathDB" id="VectorBase:AGAMI1_008454"/>
<dbReference type="EMBL" id="AAAB01008807">
    <property type="status" value="NOT_ANNOTATED_CDS"/>
    <property type="molecule type" value="Genomic_DNA"/>
</dbReference>
<evidence type="ECO:0000313" key="9">
    <source>
        <dbReference type="Proteomes" id="UP000007062"/>
    </source>
</evidence>
<keyword evidence="2" id="KW-1003">Cell membrane</keyword>
<name>A0A2Y9D2F3_ANOGA</name>
<proteinExistence type="predicted"/>
<keyword evidence="7" id="KW-0325">Glycoprotein</keyword>
<keyword evidence="9" id="KW-1185">Reference proteome</keyword>
<accession>A0A2Y9D2F3</accession>
<organism evidence="8 9">
    <name type="scientific">Anopheles gambiae</name>
    <name type="common">African malaria mosquito</name>
    <dbReference type="NCBI Taxonomy" id="7165"/>
    <lineage>
        <taxon>Eukaryota</taxon>
        <taxon>Metazoa</taxon>
        <taxon>Ecdysozoa</taxon>
        <taxon>Arthropoda</taxon>
        <taxon>Hexapoda</taxon>
        <taxon>Insecta</taxon>
        <taxon>Pterygota</taxon>
        <taxon>Neoptera</taxon>
        <taxon>Endopterygota</taxon>
        <taxon>Diptera</taxon>
        <taxon>Nematocera</taxon>
        <taxon>Culicoidea</taxon>
        <taxon>Culicidae</taxon>
        <taxon>Anophelinae</taxon>
        <taxon>Anopheles</taxon>
    </lineage>
</organism>
<dbReference type="Proteomes" id="UP000007062">
    <property type="component" value="Chromosome 2L"/>
</dbReference>
<dbReference type="EnsemblMetazoa" id="AGAP029137-RA">
    <property type="protein sequence ID" value="AGAP029137-PA"/>
    <property type="gene ID" value="AGAP029137"/>
</dbReference>
<evidence type="ECO:0000256" key="6">
    <source>
        <dbReference type="ARBA" id="ARBA00023170"/>
    </source>
</evidence>
<dbReference type="AlphaFoldDB" id="A0A2Y9D2F3"/>
<comment type="subcellular location">
    <subcellularLocation>
        <location evidence="1">Cell membrane</location>
        <topology evidence="1">Multi-pass membrane protein</topology>
    </subcellularLocation>
</comment>
<evidence type="ECO:0000256" key="3">
    <source>
        <dbReference type="ARBA" id="ARBA00022692"/>
    </source>
</evidence>
<dbReference type="VEuPathDB" id="VectorBase:AGAP029137"/>
<protein>
    <recommendedName>
        <fullName evidence="10">Ionotropic receptor</fullName>
    </recommendedName>
</protein>
<evidence type="ECO:0000313" key="8">
    <source>
        <dbReference type="EnsemblMetazoa" id="AGAP029137-PA"/>
    </source>
</evidence>
<reference evidence="8 9" key="2">
    <citation type="journal article" date="2004" name="Trends Parasitol.">
        <title>The Anopheles gambiae genome: an update.</title>
        <authorList>
            <person name="Mongin E."/>
            <person name="Louis C."/>
            <person name="Holt R.A."/>
            <person name="Birney E."/>
            <person name="Collins F.H."/>
        </authorList>
    </citation>
    <scope>NUCLEOTIDE SEQUENCE [LARGE SCALE GENOMIC DNA]</scope>
    <source>
        <strain evidence="8 9">PEST</strain>
    </source>
</reference>
<reference evidence="8" key="3">
    <citation type="submission" date="2020-05" db="UniProtKB">
        <authorList>
            <consortium name="EnsemblMetazoa"/>
        </authorList>
    </citation>
    <scope>IDENTIFICATION</scope>
    <source>
        <strain evidence="8">PEST</strain>
    </source>
</reference>
<evidence type="ECO:0000256" key="7">
    <source>
        <dbReference type="ARBA" id="ARBA00023180"/>
    </source>
</evidence>
<sequence>MEWICRLLSWQIAYWLCFPTHVICLLRSGSSESNLAPTIDAIVRLPRHRYLPNFSAEVCIVTTNVSTLSQTHPELIRLLNSQHPVKFATENPIKTAIKPRYANVVLLDVTGWEQFPVKLFITQFNENPCHFIDARFIVLVTRSCFFMHRSTVVEFLDDQGIVNYAIVPMPSGSTEPAYNLSVYTQNRYSKEQIFVKLGDLDKVHRLYPNKLTNLHGFLIRIGVDRSTYPYMMIWKKSGMFLGILHIMFREVGVKILNLNYSFFDQHTEIVDADAYFQMSVERKHFQHEFYFREMGGMCVTCPERLNRHFFPHLLKPLSINACIFLGVVFVVCFVLRLFFPFIFQHDLMLQIFFGAGGTAYHGQPFAARLMLASLSMLALFFSRRYLSRIIALMSLGRFYKRPNTMAEFKQSGYEFLVHPKQLKAFPLDDFRFMMLSDAQVERNRRVYGMYMHLYYCSMQECSDALLLASPLYQGLAHPFYVLKDKIIPLPYRLQFAKNSPLLDTFRRYFGLFYETGLWDFDINRHDGTLLLQPEASHSISGVVFRWDDLMSVWVLLVVGWLVGILIFVLELLTKKKM</sequence>
<reference evidence="8 9" key="1">
    <citation type="journal article" date="2002" name="Science">
        <title>The genome sequence of the malaria mosquito Anopheles gambiae.</title>
        <authorList>
            <person name="Holt R.A."/>
            <person name="Subramanian G.M."/>
            <person name="Halpern A."/>
            <person name="Sutton G.G."/>
            <person name="Charlab R."/>
            <person name="Nusskern D.R."/>
            <person name="Wincker P."/>
            <person name="Clark A.G."/>
            <person name="Ribeiro J.M."/>
            <person name="Wides R."/>
            <person name="Salzberg S.L."/>
            <person name="Loftus B."/>
            <person name="Yandell M."/>
            <person name="Majoros W.H."/>
            <person name="Rusch D.B."/>
            <person name="Lai Z."/>
            <person name="Kraft C.L."/>
            <person name="Abril J.F."/>
            <person name="Anthouard V."/>
            <person name="Arensburger P."/>
            <person name="Atkinson P.W."/>
            <person name="Baden H."/>
            <person name="de Berardinis V."/>
            <person name="Baldwin D."/>
            <person name="Benes V."/>
            <person name="Biedler J."/>
            <person name="Blass C."/>
            <person name="Bolanos R."/>
            <person name="Boscus D."/>
            <person name="Barnstead M."/>
            <person name="Cai S."/>
            <person name="Center A."/>
            <person name="Chaturverdi K."/>
            <person name="Christophides G.K."/>
            <person name="Chrystal M.A."/>
            <person name="Clamp M."/>
            <person name="Cravchik A."/>
            <person name="Curwen V."/>
            <person name="Dana A."/>
            <person name="Delcher A."/>
            <person name="Dew I."/>
            <person name="Evans C.A."/>
            <person name="Flanigan M."/>
            <person name="Grundschober-Freimoser A."/>
            <person name="Friedli L."/>
            <person name="Gu Z."/>
            <person name="Guan P."/>
            <person name="Guigo R."/>
            <person name="Hillenmeyer M.E."/>
            <person name="Hladun S.L."/>
            <person name="Hogan J.R."/>
            <person name="Hong Y.S."/>
            <person name="Hoover J."/>
            <person name="Jaillon O."/>
            <person name="Ke Z."/>
            <person name="Kodira C."/>
            <person name="Kokoza E."/>
            <person name="Koutsos A."/>
            <person name="Letunic I."/>
            <person name="Levitsky A."/>
            <person name="Liang Y."/>
            <person name="Lin J.J."/>
            <person name="Lobo N.F."/>
            <person name="Lopez J.R."/>
            <person name="Malek J.A."/>
            <person name="McIntosh T.C."/>
            <person name="Meister S."/>
            <person name="Miller J."/>
            <person name="Mobarry C."/>
            <person name="Mongin E."/>
            <person name="Murphy S.D."/>
            <person name="O'Brochta D.A."/>
            <person name="Pfannkoch C."/>
            <person name="Qi R."/>
            <person name="Regier M.A."/>
            <person name="Remington K."/>
            <person name="Shao H."/>
            <person name="Sharakhova M.V."/>
            <person name="Sitter C.D."/>
            <person name="Shetty J."/>
            <person name="Smith T.J."/>
            <person name="Strong R."/>
            <person name="Sun J."/>
            <person name="Thomasova D."/>
            <person name="Ton L.Q."/>
            <person name="Topalis P."/>
            <person name="Tu Z."/>
            <person name="Unger M.F."/>
            <person name="Walenz B."/>
            <person name="Wang A."/>
            <person name="Wang J."/>
            <person name="Wang M."/>
            <person name="Wang X."/>
            <person name="Woodford K.J."/>
            <person name="Wortman J.R."/>
            <person name="Wu M."/>
            <person name="Yao A."/>
            <person name="Zdobnov E.M."/>
            <person name="Zhang H."/>
            <person name="Zhao Q."/>
            <person name="Zhao S."/>
            <person name="Zhu S.C."/>
            <person name="Zhimulev I."/>
            <person name="Coluzzi M."/>
            <person name="della Torre A."/>
            <person name="Roth C.W."/>
            <person name="Louis C."/>
            <person name="Kalush F."/>
            <person name="Mural R.J."/>
            <person name="Myers E.W."/>
            <person name="Adams M.D."/>
            <person name="Smith H.O."/>
            <person name="Broder S."/>
            <person name="Gardner M.J."/>
            <person name="Fraser C.M."/>
            <person name="Birney E."/>
            <person name="Bork P."/>
            <person name="Brey P.T."/>
            <person name="Venter J.C."/>
            <person name="Weissenbach J."/>
            <person name="Kafatos F.C."/>
            <person name="Collins F.H."/>
            <person name="Hoffman S.L."/>
        </authorList>
    </citation>
    <scope>NUCLEOTIDE SEQUENCE [LARGE SCALE GENOMIC DNA]</scope>
    <source>
        <strain evidence="8 9">PEST</strain>
    </source>
</reference>
<dbReference type="FunCoup" id="A0A2Y9D2F3">
    <property type="interactions" value="56"/>
</dbReference>
<evidence type="ECO:0000256" key="2">
    <source>
        <dbReference type="ARBA" id="ARBA00022475"/>
    </source>
</evidence>
<evidence type="ECO:0000256" key="5">
    <source>
        <dbReference type="ARBA" id="ARBA00023136"/>
    </source>
</evidence>
<dbReference type="InterPro" id="IPR052192">
    <property type="entry name" value="Insect_Ionotropic_Sensory_Rcpt"/>
</dbReference>
<evidence type="ECO:0008006" key="10">
    <source>
        <dbReference type="Google" id="ProtNLM"/>
    </source>
</evidence>
<keyword evidence="3" id="KW-0812">Transmembrane</keyword>
<evidence type="ECO:0000256" key="4">
    <source>
        <dbReference type="ARBA" id="ARBA00022989"/>
    </source>
</evidence>
<evidence type="ECO:0000256" key="1">
    <source>
        <dbReference type="ARBA" id="ARBA00004651"/>
    </source>
</evidence>
<dbReference type="PANTHER" id="PTHR42643:SF39">
    <property type="entry name" value="IONOTROPIC RECEPTOR 56A-RELATED"/>
    <property type="match status" value="1"/>
</dbReference>
<dbReference type="InParanoid" id="A0A2Y9D2F3"/>
<keyword evidence="6" id="KW-0675">Receptor</keyword>